<evidence type="ECO:0000313" key="2">
    <source>
        <dbReference type="EMBL" id="CCD14901.1"/>
    </source>
</evidence>
<protein>
    <submittedName>
        <fullName evidence="2">WGS project CAEQ00000000 data, annotated contig 2208</fullName>
    </submittedName>
</protein>
<evidence type="ECO:0000256" key="1">
    <source>
        <dbReference type="SAM" id="MobiDB-lite"/>
    </source>
</evidence>
<dbReference type="InterPro" id="IPR039586">
    <property type="entry name" value="CFAP46"/>
</dbReference>
<gene>
    <name evidence="2" type="ORF">TCIL3000_0_54710</name>
</gene>
<proteinExistence type="predicted"/>
<name>F9WCA8_TRYCI</name>
<reference evidence="3" key="1">
    <citation type="submission" date="2011-07" db="EMBL/GenBank/DDBJ databases">
        <title>Divergent evolution of antigenic variation in African trypanosomes.</title>
        <authorList>
            <person name="Jackson A.P."/>
            <person name="Berry A."/>
            <person name="Allison H.C."/>
            <person name="Burton P."/>
            <person name="Anderson J."/>
            <person name="Aslett M."/>
            <person name="Brown R."/>
            <person name="Corton N."/>
            <person name="Harris D."/>
            <person name="Hauser H."/>
            <person name="Gamble J."/>
            <person name="Gilderthorp R."/>
            <person name="McQuillan J."/>
            <person name="Quail M.A."/>
            <person name="Sanders M."/>
            <person name="Van Tonder A."/>
            <person name="Ginger M.L."/>
            <person name="Donelson J.E."/>
            <person name="Field M.C."/>
            <person name="Barry J.D."/>
            <person name="Berriman M."/>
            <person name="Hertz-Fowler C."/>
        </authorList>
    </citation>
    <scope>NUCLEOTIDE SEQUENCE [LARGE SCALE GENOMIC DNA]</scope>
    <source>
        <strain evidence="3">IL3000</strain>
    </source>
</reference>
<dbReference type="PANTHER" id="PTHR15977">
    <property type="entry name" value="CILIA- AND FLAGELLA-ASSOCIATED PROTEIN 46"/>
    <property type="match status" value="1"/>
</dbReference>
<keyword evidence="3" id="KW-1185">Reference proteome</keyword>
<evidence type="ECO:0000313" key="3">
    <source>
        <dbReference type="Proteomes" id="UP000000702"/>
    </source>
</evidence>
<dbReference type="PANTHER" id="PTHR15977:SF15">
    <property type="entry name" value="CILIA- AND FLAGELLA-ASSOCIATED PROTEIN 46"/>
    <property type="match status" value="1"/>
</dbReference>
<dbReference type="Proteomes" id="UP000000702">
    <property type="component" value="Unassembled WGS sequence"/>
</dbReference>
<dbReference type="AlphaFoldDB" id="F9WCA8"/>
<accession>F9WCA8</accession>
<feature type="region of interest" description="Disordered" evidence="1">
    <location>
        <begin position="556"/>
        <end position="575"/>
    </location>
</feature>
<sequence>MDLSVFAIYSWVEFSIFWQYGDSDPRAMAALRAVRLKWFTSAARCGWDKRCGAVHNRTLEPGHRPNVDEILVTVDPPAPRQPLDSSGLFEFSNFVGDAHRLFLCEAEEYLSLGRMQEAQVLCGKVKQCAMRIGDSLAVSRCHLLEAQVQVLRGVTSLFENNVPHAEEEAAKIKNGEMNNEGFEEVNSTISNELWGKMQLTRIDGLLALSRPEEAVSLTRRVLSQLINRAAEAEANSVEQGVAKSCFRTILLESAKRFVMILDSSFSRLPFNARVMDSVRSLLKHLQSQLLQYSDSKCRLASLRIRQCLRPYVDDVFLDQKKDMDKGLALELLTEYKDILVLGDMLKAELEDTVPISTVGNDVTTHTSVSVAYNELLVLCARNCLERKLMKKFVLRCFHALTIDDLNVPTGGPKELEEHVVSYMRDPSVYEHRKKRMSANCPNIEYRITSYDDEEMCSALMHFGIPVGFRKKTSSVHIEGLLHFVTGSTASISPLQMEAHIMVSHTEFYRRLGTLGLTMETAEPGVGDGFKKGLRETEGKVLNHHWSINPIRVPCQTSPGKHHAAEQRVPRNHAPPPVDCSTPVVNQWIDTNSNLESLLLEGIRQARHMFDYGKMRMCYEYLAHDLILSNRPIAAGTAIEFSQAASMYSFIGDIVTSLGGKTPEATLVRLINKMKLETPHLVNTKAFGSVRDALLEMSPMWRRFDQIGEWPRESDKADPLPADMFTFTAVREYSTSYFLVALRRPDGDVYSRRVLLNLEDLRECTSTIESVKRLRKEDIASRSLSGSKTSAIKWEEIMRSYLERVRAVASPLWGDFLPLLTSQRPSSCTLCLCLDPILQPLPLEKLSEFSSFAVVCRELSVPHIRHKTQLRNAKQLSGSSLFVIDPFGEYAADTPPLSGEGRGKTNNIDIITFQREGNGASSRPSLAYIRNALATKSYVNLLVNMCGSLADILQPKDVSQLHLDHMQIAIAFMGTKETSYCREQRNEACKNALNVFYERQDVMSLLLLARGVHLAIQNIFSLTAEECSALCKRCLPLPGSGGGKTMSDVLKAVGVDSEDPCSFFVIYGTSQIGKPKGTS</sequence>
<organism evidence="2 3">
    <name type="scientific">Trypanosoma congolense (strain IL3000)</name>
    <dbReference type="NCBI Taxonomy" id="1068625"/>
    <lineage>
        <taxon>Eukaryota</taxon>
        <taxon>Discoba</taxon>
        <taxon>Euglenozoa</taxon>
        <taxon>Kinetoplastea</taxon>
        <taxon>Metakinetoplastina</taxon>
        <taxon>Trypanosomatida</taxon>
        <taxon>Trypanosomatidae</taxon>
        <taxon>Trypanosoma</taxon>
        <taxon>Nannomonas</taxon>
    </lineage>
</organism>
<dbReference type="VEuPathDB" id="TriTrypDB:TcIL3000_0_54710"/>
<reference evidence="2 3" key="2">
    <citation type="journal article" date="2012" name="Proc. Natl. Acad. Sci. U.S.A.">
        <title>Antigenic diversity is generated by distinct evolutionary mechanisms in African trypanosome species.</title>
        <authorList>
            <person name="Jackson A.P."/>
            <person name="Berry A."/>
            <person name="Aslett M."/>
            <person name="Allison H.C."/>
            <person name="Burton P."/>
            <person name="Vavrova-Anderson J."/>
            <person name="Brown R."/>
            <person name="Browne H."/>
            <person name="Corton N."/>
            <person name="Hauser H."/>
            <person name="Gamble J."/>
            <person name="Gilderthorp R."/>
            <person name="Marcello L."/>
            <person name="McQuillan J."/>
            <person name="Otto T.D."/>
            <person name="Quail M.A."/>
            <person name="Sanders M.J."/>
            <person name="van Tonder A."/>
            <person name="Ginger M.L."/>
            <person name="Field M.C."/>
            <person name="Barry J.D."/>
            <person name="Hertz-Fowler C."/>
            <person name="Berriman M."/>
        </authorList>
    </citation>
    <scope>NUCLEOTIDE SEQUENCE [LARGE SCALE GENOMIC DNA]</scope>
    <source>
        <strain evidence="2 3">IL3000</strain>
    </source>
</reference>
<comment type="caution">
    <text evidence="2">The sequence shown here is derived from an EMBL/GenBank/DDBJ whole genome shotgun (WGS) entry which is preliminary data.</text>
</comment>
<dbReference type="GO" id="GO:0060294">
    <property type="term" value="P:cilium movement involved in cell motility"/>
    <property type="evidence" value="ECO:0007669"/>
    <property type="project" value="InterPro"/>
</dbReference>
<dbReference type="GO" id="GO:0035082">
    <property type="term" value="P:axoneme assembly"/>
    <property type="evidence" value="ECO:0007669"/>
    <property type="project" value="InterPro"/>
</dbReference>
<dbReference type="EMBL" id="CAEQ01001694">
    <property type="protein sequence ID" value="CCD14901.1"/>
    <property type="molecule type" value="Genomic_DNA"/>
</dbReference>